<dbReference type="Proteomes" id="UP000821865">
    <property type="component" value="Chromosome 10"/>
</dbReference>
<name>A0ACB8DQZ4_DERSI</name>
<evidence type="ECO:0000313" key="2">
    <source>
        <dbReference type="Proteomes" id="UP000821865"/>
    </source>
</evidence>
<sequence length="455" mass="50145">MSASTAPKRHRRRKLKSNLSFSSASSGRSSLPSKMKPSLRELFDLHALRQKPNEGERRCGVARNAREAATSKPYVKGERLMTPRMTSSSDSSNPSDRKQYEASSSEVVENQTSFIGEEQVIVREKPEPKSITESNVEDIVMQLREFLQENGPSQEHDLLKALSPSKAQQIIEVYCTLTGLLDRYPRFLALHEHLCSSIYYQHTDDQAGECDCSPLVHGGASTRSSLASTTASGRQYAVARDDESRSARASSPSSRYDGPAVNGDDREQEKHRMKNGWIQVPSLPRCESRALQAVLQTYDAEAQTHGWDPARFTELQSKPIKCDAETAELKERLRTLQESHVLEAEQLRVKIEKLRKETPQASTAECGGGNEQPPRNERAEAHWHEWGARPSNPAASTATTASEVSTPSSQAPGEAARASHWRKAPSSASTSAPLDNVEQVGKAAADAKVSKTSRP</sequence>
<gene>
    <name evidence="1" type="ORF">HPB49_020594</name>
</gene>
<evidence type="ECO:0000313" key="1">
    <source>
        <dbReference type="EMBL" id="KAH7974870.1"/>
    </source>
</evidence>
<proteinExistence type="predicted"/>
<keyword evidence="2" id="KW-1185">Reference proteome</keyword>
<organism evidence="1 2">
    <name type="scientific">Dermacentor silvarum</name>
    <name type="common">Tick</name>
    <dbReference type="NCBI Taxonomy" id="543639"/>
    <lineage>
        <taxon>Eukaryota</taxon>
        <taxon>Metazoa</taxon>
        <taxon>Ecdysozoa</taxon>
        <taxon>Arthropoda</taxon>
        <taxon>Chelicerata</taxon>
        <taxon>Arachnida</taxon>
        <taxon>Acari</taxon>
        <taxon>Parasitiformes</taxon>
        <taxon>Ixodida</taxon>
        <taxon>Ixodoidea</taxon>
        <taxon>Ixodidae</taxon>
        <taxon>Rhipicephalinae</taxon>
        <taxon>Dermacentor</taxon>
    </lineage>
</organism>
<dbReference type="EMBL" id="CM023479">
    <property type="protein sequence ID" value="KAH7974870.1"/>
    <property type="molecule type" value="Genomic_DNA"/>
</dbReference>
<reference evidence="1" key="1">
    <citation type="submission" date="2020-05" db="EMBL/GenBank/DDBJ databases">
        <title>Large-scale comparative analyses of tick genomes elucidate their genetic diversity and vector capacities.</title>
        <authorList>
            <person name="Jia N."/>
            <person name="Wang J."/>
            <person name="Shi W."/>
            <person name="Du L."/>
            <person name="Sun Y."/>
            <person name="Zhan W."/>
            <person name="Jiang J."/>
            <person name="Wang Q."/>
            <person name="Zhang B."/>
            <person name="Ji P."/>
            <person name="Sakyi L.B."/>
            <person name="Cui X."/>
            <person name="Yuan T."/>
            <person name="Jiang B."/>
            <person name="Yang W."/>
            <person name="Lam T.T.-Y."/>
            <person name="Chang Q."/>
            <person name="Ding S."/>
            <person name="Wang X."/>
            <person name="Zhu J."/>
            <person name="Ruan X."/>
            <person name="Zhao L."/>
            <person name="Wei J."/>
            <person name="Que T."/>
            <person name="Du C."/>
            <person name="Cheng J."/>
            <person name="Dai P."/>
            <person name="Han X."/>
            <person name="Huang E."/>
            <person name="Gao Y."/>
            <person name="Liu J."/>
            <person name="Shao H."/>
            <person name="Ye R."/>
            <person name="Li L."/>
            <person name="Wei W."/>
            <person name="Wang X."/>
            <person name="Wang C."/>
            <person name="Yang T."/>
            <person name="Huo Q."/>
            <person name="Li W."/>
            <person name="Guo W."/>
            <person name="Chen H."/>
            <person name="Zhou L."/>
            <person name="Ni X."/>
            <person name="Tian J."/>
            <person name="Zhou Y."/>
            <person name="Sheng Y."/>
            <person name="Liu T."/>
            <person name="Pan Y."/>
            <person name="Xia L."/>
            <person name="Li J."/>
            <person name="Zhao F."/>
            <person name="Cao W."/>
        </authorList>
    </citation>
    <scope>NUCLEOTIDE SEQUENCE</scope>
    <source>
        <strain evidence="1">Dsil-2018</strain>
    </source>
</reference>
<comment type="caution">
    <text evidence="1">The sequence shown here is derived from an EMBL/GenBank/DDBJ whole genome shotgun (WGS) entry which is preliminary data.</text>
</comment>
<accession>A0ACB8DQZ4</accession>
<protein>
    <submittedName>
        <fullName evidence="1">Uncharacterized protein</fullName>
    </submittedName>
</protein>